<feature type="domain" description="D-isomer specific 2-hydroxyacid dehydrogenase catalytic" evidence="5">
    <location>
        <begin position="46"/>
        <end position="322"/>
    </location>
</feature>
<dbReference type="InterPro" id="IPR029752">
    <property type="entry name" value="D-isomer_DH_CS1"/>
</dbReference>
<dbReference type="EMBL" id="JADPMR010000004">
    <property type="protein sequence ID" value="MBF9002112.1"/>
    <property type="molecule type" value="Genomic_DNA"/>
</dbReference>
<dbReference type="PANTHER" id="PTHR10996">
    <property type="entry name" value="2-HYDROXYACID DEHYDROGENASE-RELATED"/>
    <property type="match status" value="1"/>
</dbReference>
<dbReference type="Pfam" id="PF02826">
    <property type="entry name" value="2-Hacid_dh_C"/>
    <property type="match status" value="1"/>
</dbReference>
<dbReference type="PROSITE" id="PS00670">
    <property type="entry name" value="D_2_HYDROXYACID_DH_2"/>
    <property type="match status" value="1"/>
</dbReference>
<dbReference type="InterPro" id="IPR050223">
    <property type="entry name" value="D-isomer_2-hydroxyacid_DH"/>
</dbReference>
<dbReference type="Proteomes" id="UP000597206">
    <property type="component" value="Unassembled WGS sequence"/>
</dbReference>
<keyword evidence="3" id="KW-0520">NAD</keyword>
<evidence type="ECO:0000256" key="1">
    <source>
        <dbReference type="ARBA" id="ARBA00005854"/>
    </source>
</evidence>
<dbReference type="PROSITE" id="PS00065">
    <property type="entry name" value="D_2_HYDROXYACID_DH_1"/>
    <property type="match status" value="1"/>
</dbReference>
<protein>
    <submittedName>
        <fullName evidence="7">Lactate dehydrogenase</fullName>
    </submittedName>
</protein>
<feature type="domain" description="D-isomer specific 2-hydroxyacid dehydrogenase NAD-binding" evidence="6">
    <location>
        <begin position="115"/>
        <end position="292"/>
    </location>
</feature>
<dbReference type="SUPFAM" id="SSF51735">
    <property type="entry name" value="NAD(P)-binding Rossmann-fold domains"/>
    <property type="match status" value="1"/>
</dbReference>
<dbReference type="InterPro" id="IPR006140">
    <property type="entry name" value="D-isomer_DH_NAD-bd"/>
</dbReference>
<organism evidence="7 8">
    <name type="scientific">Vibrio nitrifigilis</name>
    <dbReference type="NCBI Taxonomy" id="2789781"/>
    <lineage>
        <taxon>Bacteria</taxon>
        <taxon>Pseudomonadati</taxon>
        <taxon>Pseudomonadota</taxon>
        <taxon>Gammaproteobacteria</taxon>
        <taxon>Vibrionales</taxon>
        <taxon>Vibrionaceae</taxon>
        <taxon>Vibrio</taxon>
    </lineage>
</organism>
<evidence type="ECO:0000256" key="2">
    <source>
        <dbReference type="ARBA" id="ARBA00023002"/>
    </source>
</evidence>
<gene>
    <name evidence="7" type="ORF">I1A42_16720</name>
</gene>
<dbReference type="InterPro" id="IPR006139">
    <property type="entry name" value="D-isomer_2_OHA_DH_cat_dom"/>
</dbReference>
<keyword evidence="8" id="KW-1185">Reference proteome</keyword>
<dbReference type="RefSeq" id="WP_196124129.1">
    <property type="nucleotide sequence ID" value="NZ_JADPMR010000004.1"/>
</dbReference>
<dbReference type="Gene3D" id="3.40.50.720">
    <property type="entry name" value="NAD(P)-binding Rossmann-like Domain"/>
    <property type="match status" value="2"/>
</dbReference>
<evidence type="ECO:0000259" key="6">
    <source>
        <dbReference type="Pfam" id="PF02826"/>
    </source>
</evidence>
<dbReference type="InterPro" id="IPR029753">
    <property type="entry name" value="D-isomer_DH_CS"/>
</dbReference>
<name>A0ABS0GIE6_9VIBR</name>
<evidence type="ECO:0000259" key="5">
    <source>
        <dbReference type="Pfam" id="PF00389"/>
    </source>
</evidence>
<dbReference type="SUPFAM" id="SSF52283">
    <property type="entry name" value="Formate/glycerate dehydrogenase catalytic domain-like"/>
    <property type="match status" value="1"/>
</dbReference>
<accession>A0ABS0GIE6</accession>
<dbReference type="Pfam" id="PF00389">
    <property type="entry name" value="2-Hacid_dh"/>
    <property type="match status" value="1"/>
</dbReference>
<sequence length="325" mass="36482">MKTAKKIVLMYKGSNSIPEQIINRIRDKTPAGFSLLISDNHTSELERRTMIEGAEYIINYSVPFDDFDKATSLRFVQLLSAGADLLDLERFKQMDIPVANNGSVNAPTVAEHTILLMLSLLKKLPEHHNSMKNKEWLGHQHALNLGELCGKTVGIIGFGHIGQRVARAIKAFNGQVVYTDRHHASEKVEQEFDAKWLPLNELLQTSDIITFHIPLFESTRNMIDKAQFSLMKPTALLINTARGPIINRAALLEALNNHTIAGAGLDAFHNEPLPADDELRNKDNVILTPHIAGTSIDNWERRIDFAFANILDVENGYRPHSIINR</sequence>
<dbReference type="PANTHER" id="PTHR10996:SF178">
    <property type="entry name" value="2-HYDROXYACID DEHYDROGENASE YGL185C-RELATED"/>
    <property type="match status" value="1"/>
</dbReference>
<keyword evidence="2 4" id="KW-0560">Oxidoreductase</keyword>
<dbReference type="PROSITE" id="PS00671">
    <property type="entry name" value="D_2_HYDROXYACID_DH_3"/>
    <property type="match status" value="1"/>
</dbReference>
<comment type="similarity">
    <text evidence="1 4">Belongs to the D-isomer specific 2-hydroxyacid dehydrogenase family.</text>
</comment>
<proteinExistence type="inferred from homology"/>
<comment type="caution">
    <text evidence="7">The sequence shown here is derived from an EMBL/GenBank/DDBJ whole genome shotgun (WGS) entry which is preliminary data.</text>
</comment>
<dbReference type="InterPro" id="IPR036291">
    <property type="entry name" value="NAD(P)-bd_dom_sf"/>
</dbReference>
<evidence type="ECO:0000313" key="7">
    <source>
        <dbReference type="EMBL" id="MBF9002112.1"/>
    </source>
</evidence>
<evidence type="ECO:0000256" key="4">
    <source>
        <dbReference type="RuleBase" id="RU003719"/>
    </source>
</evidence>
<evidence type="ECO:0000256" key="3">
    <source>
        <dbReference type="ARBA" id="ARBA00023027"/>
    </source>
</evidence>
<evidence type="ECO:0000313" key="8">
    <source>
        <dbReference type="Proteomes" id="UP000597206"/>
    </source>
</evidence>
<reference evidence="7 8" key="1">
    <citation type="submission" date="2020-11" db="EMBL/GenBank/DDBJ databases">
        <title>Vibrio nitrifigilis sp. nov., a marine nitrogen-fixing bacterium isolated from the lagoon sediment of an islet inside an atoll.</title>
        <authorList>
            <person name="Wang L.-T."/>
            <person name="Shieh W.Y."/>
        </authorList>
    </citation>
    <scope>NUCLEOTIDE SEQUENCE [LARGE SCALE GENOMIC DNA]</scope>
    <source>
        <strain evidence="7 8">NFV-1</strain>
    </source>
</reference>